<dbReference type="EMBL" id="JBBKZT010000021">
    <property type="protein sequence ID" value="MEJ8851261.1"/>
    <property type="molecule type" value="Genomic_DNA"/>
</dbReference>
<evidence type="ECO:0000313" key="2">
    <source>
        <dbReference type="Proteomes" id="UP001385892"/>
    </source>
</evidence>
<comment type="caution">
    <text evidence="1">The sequence shown here is derived from an EMBL/GenBank/DDBJ whole genome shotgun (WGS) entry which is preliminary data.</text>
</comment>
<name>A0ABU8WUP7_9BURK</name>
<evidence type="ECO:0000313" key="1">
    <source>
        <dbReference type="EMBL" id="MEJ8851261.1"/>
    </source>
</evidence>
<dbReference type="Pfam" id="PF09957">
    <property type="entry name" value="VapB_antitoxin"/>
    <property type="match status" value="1"/>
</dbReference>
<dbReference type="Proteomes" id="UP001385892">
    <property type="component" value="Unassembled WGS sequence"/>
</dbReference>
<protein>
    <submittedName>
        <fullName evidence="1">Type II toxin-antitoxin system VapB family antitoxin</fullName>
    </submittedName>
</protein>
<dbReference type="RefSeq" id="WP_340346825.1">
    <property type="nucleotide sequence ID" value="NZ_JBBKZT010000021.1"/>
</dbReference>
<proteinExistence type="predicted"/>
<keyword evidence="2" id="KW-1185">Reference proteome</keyword>
<sequence>MSLLQGGVEVHRQNEACRGTSSGTTGSILHALPPLAAPELKCVPESKIVHIMRTNIEIDDKLMKETLLATGLKTKREAVELGLRTVLLLRQQERIRQLRGKMTWEGDLDAMRADK</sequence>
<reference evidence="1 2" key="1">
    <citation type="submission" date="2024-03" db="EMBL/GenBank/DDBJ databases">
        <title>Novel species of the genus Variovorax.</title>
        <authorList>
            <person name="Liu Q."/>
            <person name="Xin Y.-H."/>
        </authorList>
    </citation>
    <scope>NUCLEOTIDE SEQUENCE [LARGE SCALE GENOMIC DNA]</scope>
    <source>
        <strain evidence="1 2">KACC 18900</strain>
    </source>
</reference>
<dbReference type="InterPro" id="IPR019239">
    <property type="entry name" value="VapB_antitoxin"/>
</dbReference>
<accession>A0ABU8WUP7</accession>
<gene>
    <name evidence="1" type="ORF">WKW82_31815</name>
</gene>
<organism evidence="1 2">
    <name type="scientific">Variovorax rhizosphaerae</name>
    <dbReference type="NCBI Taxonomy" id="1836200"/>
    <lineage>
        <taxon>Bacteria</taxon>
        <taxon>Pseudomonadati</taxon>
        <taxon>Pseudomonadota</taxon>
        <taxon>Betaproteobacteria</taxon>
        <taxon>Burkholderiales</taxon>
        <taxon>Comamonadaceae</taxon>
        <taxon>Variovorax</taxon>
    </lineage>
</organism>